<dbReference type="EC" id="1.8.-.-" evidence="11"/>
<reference evidence="11 12" key="1">
    <citation type="submission" date="2017-03" db="EMBL/GenBank/DDBJ databases">
        <authorList>
            <person name="Afonso C.L."/>
            <person name="Miller P.J."/>
            <person name="Scott M.A."/>
            <person name="Spackman E."/>
            <person name="Goraichik I."/>
            <person name="Dimitrov K.M."/>
            <person name="Suarez D.L."/>
            <person name="Swayne D.E."/>
        </authorList>
    </citation>
    <scope>NUCLEOTIDE SEQUENCE [LARGE SCALE GENOMIC DNA]</scope>
    <source>
        <strain evidence="11 12">CECT 7680</strain>
    </source>
</reference>
<dbReference type="AlphaFoldDB" id="A0A1Y5TD88"/>
<dbReference type="PROSITE" id="PS51669">
    <property type="entry name" value="4FE4S_MOW_BIS_MGD"/>
    <property type="match status" value="1"/>
</dbReference>
<gene>
    <name evidence="11" type="primary">ttrA</name>
    <name evidence="11" type="ORF">PSA7680_03208</name>
</gene>
<dbReference type="InterPro" id="IPR009010">
    <property type="entry name" value="Asp_de-COase-like_dom_sf"/>
</dbReference>
<dbReference type="PANTHER" id="PTHR43598:SF5">
    <property type="entry name" value="DMSO REDUCTASE CHAIN A"/>
    <property type="match status" value="1"/>
</dbReference>
<evidence type="ECO:0000256" key="5">
    <source>
        <dbReference type="ARBA" id="ARBA00022723"/>
    </source>
</evidence>
<dbReference type="InterPro" id="IPR006963">
    <property type="entry name" value="Mopterin_OxRdtase_4Fe-4S_dom"/>
</dbReference>
<evidence type="ECO:0000256" key="3">
    <source>
        <dbReference type="ARBA" id="ARBA00010312"/>
    </source>
</evidence>
<dbReference type="Pfam" id="PF00384">
    <property type="entry name" value="Molybdopterin"/>
    <property type="match status" value="1"/>
</dbReference>
<keyword evidence="4" id="KW-0004">4Fe-4S</keyword>
<comment type="cofactor">
    <cofactor evidence="1">
        <name>[4Fe-4S] cluster</name>
        <dbReference type="ChEBI" id="CHEBI:49883"/>
    </cofactor>
</comment>
<evidence type="ECO:0000259" key="10">
    <source>
        <dbReference type="PROSITE" id="PS51669"/>
    </source>
</evidence>
<evidence type="ECO:0000256" key="6">
    <source>
        <dbReference type="ARBA" id="ARBA00023002"/>
    </source>
</evidence>
<evidence type="ECO:0000313" key="12">
    <source>
        <dbReference type="Proteomes" id="UP000193409"/>
    </source>
</evidence>
<dbReference type="Gene3D" id="3.40.50.740">
    <property type="match status" value="1"/>
</dbReference>
<dbReference type="Gene3D" id="3.30.200.210">
    <property type="match status" value="1"/>
</dbReference>
<protein>
    <submittedName>
        <fullName evidence="11">Tetrathionate reductase subunit A</fullName>
        <ecNumber evidence="11">1.8.-.-</ecNumber>
    </submittedName>
</protein>
<feature type="region of interest" description="Disordered" evidence="9">
    <location>
        <begin position="1"/>
        <end position="40"/>
    </location>
</feature>
<dbReference type="PANTHER" id="PTHR43598">
    <property type="entry name" value="TUNGSTEN-CONTAINING FORMYLMETHANOFURAN DEHYDROGENASE 2 SUBUNIT B"/>
    <property type="match status" value="1"/>
</dbReference>
<dbReference type="Gene3D" id="3.40.228.10">
    <property type="entry name" value="Dimethylsulfoxide Reductase, domain 2"/>
    <property type="match status" value="1"/>
</dbReference>
<name>A0A1Y5TD88_9RHOB</name>
<dbReference type="InterPro" id="IPR006656">
    <property type="entry name" value="Mopterin_OxRdtase"/>
</dbReference>
<dbReference type="SUPFAM" id="SSF53706">
    <property type="entry name" value="Formate dehydrogenase/DMSO reductase, domains 1-3"/>
    <property type="match status" value="1"/>
</dbReference>
<keyword evidence="7" id="KW-0408">Iron</keyword>
<dbReference type="GO" id="GO:0051539">
    <property type="term" value="F:4 iron, 4 sulfur cluster binding"/>
    <property type="evidence" value="ECO:0007669"/>
    <property type="project" value="UniProtKB-KW"/>
</dbReference>
<dbReference type="Gene3D" id="2.40.40.20">
    <property type="match status" value="1"/>
</dbReference>
<keyword evidence="6 11" id="KW-0560">Oxidoreductase</keyword>
<comment type="similarity">
    <text evidence="3">Belongs to the prokaryotic molybdopterin-containing oxidoreductase family.</text>
</comment>
<keyword evidence="8" id="KW-0411">Iron-sulfur</keyword>
<dbReference type="SMART" id="SM00926">
    <property type="entry name" value="Molybdop_Fe4S4"/>
    <property type="match status" value="1"/>
</dbReference>
<evidence type="ECO:0000256" key="4">
    <source>
        <dbReference type="ARBA" id="ARBA00022485"/>
    </source>
</evidence>
<sequence length="969" mass="108356">MARFCRRAGVPARAGMHPQQEEAERSRMTQHQPAIDLSPRTSDEIRKTTCYMCACRCGINVHMKDGKVAYIEGNRDHPVNQGVLCAKGSSGIMQVNAPSRLRAPLKRVGPRGSGQFEEISWEEALTLATDWLAPIRAEAPEKLAFFTGRDQSQSFTSFWAQAFGTPNYAAHGGFCSVNMAAGGIYTMGGAFWEFGQPDWDHAKLFMLFGVAEDHDSNPIKMGLGKLKARGAKVIGVNPIRSGYNAVADEWIGITPGTDGLFILSLVHCLLKAGKIDLEYLTWYTDAPCLVNCDESSDEYGLILRDEEGRALVWDRIERRPRCYDKPDVCPDLGGTWVNEGIEHRSVFQFMVERYLSEDYAPEAVAERCGIPAGKIRAIANELARVAFEEAFEIQQEWTDFRGKKHKVMKGRPVAMHAMRGISAHANGFQTCRALHTLQILLGTVEVPGGFRFKPPYPKPVEAHPTPHCKSQPGHPLDGPHLGFVRGPEHLALKEDGTPARIDKAFSWENPMSAHGLMHMVISNAHAGDPYKIDTLFMYMANMSWNSSMNTKGVMEMLTDKGEDGEYLIPRIIYSDAYSSEMVAYADLVLPDTTYLERHDCISLLDRPICEADGAADAIRWPVVEPDRDVRGFQSVLCDLGARLGLPGFVNEDGSQKYADYGDYITNHIRRPGIGPLFGWRKGEDGSEQPGRGAPNPEQLQRYIDNGGFHLQHVPDAARYYKPWNMDYQDWAVKMGFYDVPHPYLFTLYCEPMRKFQLAAEGHGERQPPEHLRARIKATMDPLPIWWDTVEENRGAEFPVHALTQRPMAMYHSWGSQNAWLRQIHGRNPLYVPTKIWEENGFAEGDWARVTSPHGEIVVPVAHMAALNENTVWTWNAIGKRKGAWALEEDAPEATKGFLLNHLIHELLPEKGDGLRWSNSDPITGQAAWFDLRVRIEKAPAPDPAESQPAFGPIASPVGHGPKVNRQKVG</sequence>
<evidence type="ECO:0000256" key="1">
    <source>
        <dbReference type="ARBA" id="ARBA00001966"/>
    </source>
</evidence>
<comment type="subcellular location">
    <subcellularLocation>
        <location evidence="2">Cell envelope</location>
    </subcellularLocation>
</comment>
<dbReference type="CDD" id="cd02783">
    <property type="entry name" value="MopB_CT_2"/>
    <property type="match status" value="1"/>
</dbReference>
<feature type="domain" description="4Fe-4S Mo/W bis-MGD-type" evidence="10">
    <location>
        <begin position="43"/>
        <end position="99"/>
    </location>
</feature>
<organism evidence="11 12">
    <name type="scientific">Pseudoruegeria aquimaris</name>
    <dbReference type="NCBI Taxonomy" id="393663"/>
    <lineage>
        <taxon>Bacteria</taxon>
        <taxon>Pseudomonadati</taxon>
        <taxon>Pseudomonadota</taxon>
        <taxon>Alphaproteobacteria</taxon>
        <taxon>Rhodobacterales</taxon>
        <taxon>Roseobacteraceae</taxon>
        <taxon>Pseudoruegeria</taxon>
    </lineage>
</organism>
<dbReference type="SUPFAM" id="SSF50692">
    <property type="entry name" value="ADC-like"/>
    <property type="match status" value="1"/>
</dbReference>
<dbReference type="GO" id="GO:0016491">
    <property type="term" value="F:oxidoreductase activity"/>
    <property type="evidence" value="ECO:0007669"/>
    <property type="project" value="UniProtKB-KW"/>
</dbReference>
<keyword evidence="5" id="KW-0479">Metal-binding</keyword>
<accession>A0A1Y5TD88</accession>
<dbReference type="Proteomes" id="UP000193409">
    <property type="component" value="Unassembled WGS sequence"/>
</dbReference>
<keyword evidence="12" id="KW-1185">Reference proteome</keyword>
<evidence type="ECO:0000313" key="11">
    <source>
        <dbReference type="EMBL" id="SLN60926.1"/>
    </source>
</evidence>
<evidence type="ECO:0000256" key="9">
    <source>
        <dbReference type="SAM" id="MobiDB-lite"/>
    </source>
</evidence>
<dbReference type="Pfam" id="PF04879">
    <property type="entry name" value="Molybdop_Fe4S4"/>
    <property type="match status" value="1"/>
</dbReference>
<dbReference type="GO" id="GO:0046872">
    <property type="term" value="F:metal ion binding"/>
    <property type="evidence" value="ECO:0007669"/>
    <property type="project" value="UniProtKB-KW"/>
</dbReference>
<proteinExistence type="inferred from homology"/>
<dbReference type="EMBL" id="FWFQ01000029">
    <property type="protein sequence ID" value="SLN60926.1"/>
    <property type="molecule type" value="Genomic_DNA"/>
</dbReference>
<evidence type="ECO:0000256" key="8">
    <source>
        <dbReference type="ARBA" id="ARBA00023014"/>
    </source>
</evidence>
<feature type="region of interest" description="Disordered" evidence="9">
    <location>
        <begin position="940"/>
        <end position="969"/>
    </location>
</feature>
<evidence type="ECO:0000256" key="7">
    <source>
        <dbReference type="ARBA" id="ARBA00023004"/>
    </source>
</evidence>
<dbReference type="GO" id="GO:0030313">
    <property type="term" value="C:cell envelope"/>
    <property type="evidence" value="ECO:0007669"/>
    <property type="project" value="UniProtKB-SubCell"/>
</dbReference>
<evidence type="ECO:0000256" key="2">
    <source>
        <dbReference type="ARBA" id="ARBA00004196"/>
    </source>
</evidence>